<keyword evidence="2" id="KW-1185">Reference proteome</keyword>
<accession>A0A6A4R6C5</accession>
<name>A0A6A4R6C5_LUPAL</name>
<dbReference type="Proteomes" id="UP000447434">
    <property type="component" value="Chromosome 1"/>
</dbReference>
<evidence type="ECO:0000313" key="2">
    <source>
        <dbReference type="Proteomes" id="UP000447434"/>
    </source>
</evidence>
<gene>
    <name evidence="1" type="ORF">Lalb_Chr01g0011891</name>
</gene>
<protein>
    <submittedName>
        <fullName evidence="1">Uncharacterized protein</fullName>
    </submittedName>
</protein>
<comment type="caution">
    <text evidence="1">The sequence shown here is derived from an EMBL/GenBank/DDBJ whole genome shotgun (WGS) entry which is preliminary data.</text>
</comment>
<sequence length="86" mass="9466">MTIIVSCFSESSINVSYSSCSRYSKMLAFKPWPFNTKFSLQCLQNSPIQQILISVAWCKSHSSQGLSICFGDNNHDPSASAPAPPF</sequence>
<dbReference type="AlphaFoldDB" id="A0A6A4R6C5"/>
<organism evidence="1 2">
    <name type="scientific">Lupinus albus</name>
    <name type="common">White lupine</name>
    <name type="synonym">Lupinus termis</name>
    <dbReference type="NCBI Taxonomy" id="3870"/>
    <lineage>
        <taxon>Eukaryota</taxon>
        <taxon>Viridiplantae</taxon>
        <taxon>Streptophyta</taxon>
        <taxon>Embryophyta</taxon>
        <taxon>Tracheophyta</taxon>
        <taxon>Spermatophyta</taxon>
        <taxon>Magnoliopsida</taxon>
        <taxon>eudicotyledons</taxon>
        <taxon>Gunneridae</taxon>
        <taxon>Pentapetalae</taxon>
        <taxon>rosids</taxon>
        <taxon>fabids</taxon>
        <taxon>Fabales</taxon>
        <taxon>Fabaceae</taxon>
        <taxon>Papilionoideae</taxon>
        <taxon>50 kb inversion clade</taxon>
        <taxon>genistoids sensu lato</taxon>
        <taxon>core genistoids</taxon>
        <taxon>Genisteae</taxon>
        <taxon>Lupinus</taxon>
    </lineage>
</organism>
<evidence type="ECO:0000313" key="1">
    <source>
        <dbReference type="EMBL" id="KAE9621263.1"/>
    </source>
</evidence>
<reference evidence="2" key="1">
    <citation type="journal article" date="2020" name="Nat. Commun.">
        <title>Genome sequence of the cluster root forming white lupin.</title>
        <authorList>
            <person name="Hufnagel B."/>
            <person name="Marques A."/>
            <person name="Soriano A."/>
            <person name="Marques L."/>
            <person name="Divol F."/>
            <person name="Doumas P."/>
            <person name="Sallet E."/>
            <person name="Mancinotti D."/>
            <person name="Carrere S."/>
            <person name="Marande W."/>
            <person name="Arribat S."/>
            <person name="Keller J."/>
            <person name="Huneau C."/>
            <person name="Blein T."/>
            <person name="Aime D."/>
            <person name="Laguerre M."/>
            <person name="Taylor J."/>
            <person name="Schubert V."/>
            <person name="Nelson M."/>
            <person name="Geu-Flores F."/>
            <person name="Crespi M."/>
            <person name="Gallardo-Guerrero K."/>
            <person name="Delaux P.-M."/>
            <person name="Salse J."/>
            <person name="Berges H."/>
            <person name="Guyot R."/>
            <person name="Gouzy J."/>
            <person name="Peret B."/>
        </authorList>
    </citation>
    <scope>NUCLEOTIDE SEQUENCE [LARGE SCALE GENOMIC DNA]</scope>
    <source>
        <strain evidence="2">cv. Amiga</strain>
    </source>
</reference>
<dbReference type="EMBL" id="WOCE01000001">
    <property type="protein sequence ID" value="KAE9621263.1"/>
    <property type="molecule type" value="Genomic_DNA"/>
</dbReference>
<proteinExistence type="predicted"/>